<dbReference type="PANTHER" id="PTHR30176:SF3">
    <property type="entry name" value="FERREDOXIN-TYPE PROTEIN NAPH"/>
    <property type="match status" value="1"/>
</dbReference>
<keyword evidence="6" id="KW-0411">Iron-sulfur</keyword>
<dbReference type="AlphaFoldDB" id="A0A2U9SCK6"/>
<evidence type="ECO:0000256" key="1">
    <source>
        <dbReference type="ARBA" id="ARBA00022448"/>
    </source>
</evidence>
<dbReference type="OrthoDB" id="9811700at2"/>
<feature type="transmembrane region" description="Helical" evidence="8">
    <location>
        <begin position="99"/>
        <end position="119"/>
    </location>
</feature>
<evidence type="ECO:0000256" key="7">
    <source>
        <dbReference type="SAM" id="MobiDB-lite"/>
    </source>
</evidence>
<evidence type="ECO:0000259" key="9">
    <source>
        <dbReference type="PROSITE" id="PS51379"/>
    </source>
</evidence>
<dbReference type="InterPro" id="IPR032879">
    <property type="entry name" value="FixG_C"/>
</dbReference>
<name>A0A2U9SCK6_9PROT</name>
<dbReference type="InterPro" id="IPR014116">
    <property type="entry name" value="Cyt_c_oxidase_cbb3_FixG"/>
</dbReference>
<dbReference type="Proteomes" id="UP000249605">
    <property type="component" value="Plasmid unnamed2"/>
</dbReference>
<dbReference type="PROSITE" id="PS00198">
    <property type="entry name" value="4FE4S_FER_1"/>
    <property type="match status" value="1"/>
</dbReference>
<evidence type="ECO:0000256" key="5">
    <source>
        <dbReference type="ARBA" id="ARBA00023004"/>
    </source>
</evidence>
<evidence type="ECO:0000256" key="4">
    <source>
        <dbReference type="ARBA" id="ARBA00022982"/>
    </source>
</evidence>
<dbReference type="PROSITE" id="PS51379">
    <property type="entry name" value="4FE4S_FER_2"/>
    <property type="match status" value="1"/>
</dbReference>
<dbReference type="InterPro" id="IPR009051">
    <property type="entry name" value="Helical_ferredxn"/>
</dbReference>
<evidence type="ECO:0000256" key="2">
    <source>
        <dbReference type="ARBA" id="ARBA00022485"/>
    </source>
</evidence>
<feature type="transmembrane region" description="Helical" evidence="8">
    <location>
        <begin position="203"/>
        <end position="224"/>
    </location>
</feature>
<feature type="region of interest" description="Disordered" evidence="7">
    <location>
        <begin position="1"/>
        <end position="34"/>
    </location>
</feature>
<reference evidence="10 11" key="1">
    <citation type="submission" date="2018-06" db="EMBL/GenBank/DDBJ databases">
        <title>Complete genome sequencing of Azospirillum sp. M2T2B2.</title>
        <authorList>
            <person name="Heo J."/>
            <person name="Kim S.-J."/>
            <person name="Kwon S.-W."/>
            <person name="Anandham R."/>
        </authorList>
    </citation>
    <scope>NUCLEOTIDE SEQUENCE [LARGE SCALE GENOMIC DNA]</scope>
    <source>
        <strain evidence="10 11">M2T2B2</strain>
        <plasmid evidence="10 11">unnamed2</plasmid>
    </source>
</reference>
<dbReference type="GO" id="GO:0005886">
    <property type="term" value="C:plasma membrane"/>
    <property type="evidence" value="ECO:0007669"/>
    <property type="project" value="TreeGrafter"/>
</dbReference>
<dbReference type="Pfam" id="PF12801">
    <property type="entry name" value="Fer4_5"/>
    <property type="match status" value="1"/>
</dbReference>
<dbReference type="EMBL" id="CP029832">
    <property type="protein sequence ID" value="AWU96557.1"/>
    <property type="molecule type" value="Genomic_DNA"/>
</dbReference>
<feature type="transmembrane region" description="Helical" evidence="8">
    <location>
        <begin position="47"/>
        <end position="65"/>
    </location>
</feature>
<keyword evidence="3" id="KW-0479">Metal-binding</keyword>
<dbReference type="InterPro" id="IPR017900">
    <property type="entry name" value="4Fe4S_Fe_S_CS"/>
</dbReference>
<protein>
    <submittedName>
        <fullName evidence="10">Cytochrome c oxidase accessory protein CcoG</fullName>
    </submittedName>
</protein>
<dbReference type="KEGG" id="azm:DM194_19770"/>
<keyword evidence="8" id="KW-0812">Transmembrane</keyword>
<dbReference type="Pfam" id="PF11614">
    <property type="entry name" value="FixG_C"/>
    <property type="match status" value="1"/>
</dbReference>
<feature type="transmembrane region" description="Helical" evidence="8">
    <location>
        <begin position="173"/>
        <end position="191"/>
    </location>
</feature>
<evidence type="ECO:0000313" key="10">
    <source>
        <dbReference type="EMBL" id="AWU96557.1"/>
    </source>
</evidence>
<keyword evidence="11" id="KW-1185">Reference proteome</keyword>
<accession>A0A2U9SCK6</accession>
<evidence type="ECO:0000313" key="11">
    <source>
        <dbReference type="Proteomes" id="UP000249605"/>
    </source>
</evidence>
<dbReference type="NCBIfam" id="TIGR02745">
    <property type="entry name" value="ccoG_rdxA_fixG"/>
    <property type="match status" value="1"/>
</dbReference>
<keyword evidence="1" id="KW-0813">Transport</keyword>
<feature type="transmembrane region" description="Helical" evidence="8">
    <location>
        <begin position="377"/>
        <end position="396"/>
    </location>
</feature>
<evidence type="ECO:0000256" key="6">
    <source>
        <dbReference type="ARBA" id="ARBA00023014"/>
    </source>
</evidence>
<dbReference type="PANTHER" id="PTHR30176">
    <property type="entry name" value="FERREDOXIN-TYPE PROTEIN NAPH"/>
    <property type="match status" value="1"/>
</dbReference>
<sequence length="514" mass="56100">MPSDAPTITRRPSGSKDHSSVPQEPQSPYASHRKIHPKAVRGRFRRLKSGLGAVLLALFALLPFLRWDRGPGVPDQAVLFDLGSQRFYIFAVQLWPQHVYYITGVMIIAAIGLFLATALGGRVWCGFTCPQTVWTDLFVWIERRVEGDRTDRIRLDKQPWTARWLAKKAVKHAAWLAISAVTGFLSIAYLTDAPTLAVDLLRFDASALAAGSVLFMAACTYLMAGFMREQMCFYVCPWPRIQAAMLDEDSLVVTYQDWRGEGRAPLRKSEGWDTRNRMGFGDCIDCGQCVQVCPTGIDIRDGIQMECIGCGLCVDACNDVMARIGRPGDLIRFDTLTAQAAKAAAITETAKAAITTETAKATAVPPPRYRLLRPRTIVYGLMLVVVGGAMAIALALKPSNDIAVLRDRAPLFVALSDGRIQNAYTIKIANMSLTDRQYRLTLSGPPQASLGLSGESGEAGELALSARANAVETYRIQVRVPRSALAGASTPLAFTLTPEPAGEPVRHDSVFLAP</sequence>
<dbReference type="Gene3D" id="1.10.1060.10">
    <property type="entry name" value="Alpha-helical ferredoxin"/>
    <property type="match status" value="1"/>
</dbReference>
<keyword evidence="5" id="KW-0408">Iron</keyword>
<evidence type="ECO:0000256" key="8">
    <source>
        <dbReference type="SAM" id="Phobius"/>
    </source>
</evidence>
<dbReference type="GO" id="GO:0046872">
    <property type="term" value="F:metal ion binding"/>
    <property type="evidence" value="ECO:0007669"/>
    <property type="project" value="UniProtKB-KW"/>
</dbReference>
<keyword evidence="8" id="KW-0472">Membrane</keyword>
<proteinExistence type="predicted"/>
<keyword evidence="10" id="KW-0614">Plasmid</keyword>
<gene>
    <name evidence="10" type="primary">ccoG</name>
    <name evidence="10" type="ORF">DM194_19770</name>
</gene>
<feature type="compositionally biased region" description="Polar residues" evidence="7">
    <location>
        <begin position="20"/>
        <end position="29"/>
    </location>
</feature>
<dbReference type="RefSeq" id="WP_111069297.1">
    <property type="nucleotide sequence ID" value="NZ_CP029832.1"/>
</dbReference>
<dbReference type="InterPro" id="IPR051684">
    <property type="entry name" value="Electron_Trans/Redox"/>
</dbReference>
<keyword evidence="8" id="KW-1133">Transmembrane helix</keyword>
<dbReference type="Gene3D" id="2.60.40.10">
    <property type="entry name" value="Immunoglobulins"/>
    <property type="match status" value="1"/>
</dbReference>
<dbReference type="InterPro" id="IPR017896">
    <property type="entry name" value="4Fe4S_Fe-S-bd"/>
</dbReference>
<keyword evidence="2" id="KW-0004">4Fe-4S</keyword>
<geneLocation type="plasmid" evidence="10 11">
    <name>unnamed2</name>
</geneLocation>
<dbReference type="GO" id="GO:0051539">
    <property type="term" value="F:4 iron, 4 sulfur cluster binding"/>
    <property type="evidence" value="ECO:0007669"/>
    <property type="project" value="UniProtKB-KW"/>
</dbReference>
<evidence type="ECO:0000256" key="3">
    <source>
        <dbReference type="ARBA" id="ARBA00022723"/>
    </source>
</evidence>
<feature type="domain" description="4Fe-4S ferredoxin-type" evidence="9">
    <location>
        <begin position="274"/>
        <end position="302"/>
    </location>
</feature>
<dbReference type="SUPFAM" id="SSF54862">
    <property type="entry name" value="4Fe-4S ferredoxins"/>
    <property type="match status" value="1"/>
</dbReference>
<dbReference type="Pfam" id="PF13746">
    <property type="entry name" value="Fer4_18"/>
    <property type="match status" value="1"/>
</dbReference>
<organism evidence="10 11">
    <name type="scientific">Azospirillum ramasamyi</name>
    <dbReference type="NCBI Taxonomy" id="682998"/>
    <lineage>
        <taxon>Bacteria</taxon>
        <taxon>Pseudomonadati</taxon>
        <taxon>Pseudomonadota</taxon>
        <taxon>Alphaproteobacteria</taxon>
        <taxon>Rhodospirillales</taxon>
        <taxon>Azospirillaceae</taxon>
        <taxon>Azospirillum</taxon>
    </lineage>
</organism>
<keyword evidence="4" id="KW-0249">Electron transport</keyword>
<dbReference type="InterPro" id="IPR013783">
    <property type="entry name" value="Ig-like_fold"/>
</dbReference>